<name>C4WXD7_ACYPI</name>
<sequence>MSSELEKVTEDIDIAVNLLNLLKSRYFFLRAKYDIDINSQTAYASKDIQSEYQYASNDLQSFIMLELHLLEYACTYGIYSMNMYATRLKTNLNYSDKDHYFLKLLKDHLRTLNRN</sequence>
<proteinExistence type="evidence at transcript level"/>
<protein>
    <submittedName>
        <fullName evidence="1">ACYPI001151 protein</fullName>
    </submittedName>
</protein>
<organism evidence="1">
    <name type="scientific">Acyrthosiphon pisum</name>
    <name type="common">Pea aphid</name>
    <dbReference type="NCBI Taxonomy" id="7029"/>
    <lineage>
        <taxon>Eukaryota</taxon>
        <taxon>Metazoa</taxon>
        <taxon>Ecdysozoa</taxon>
        <taxon>Arthropoda</taxon>
        <taxon>Hexapoda</taxon>
        <taxon>Insecta</taxon>
        <taxon>Pterygota</taxon>
        <taxon>Neoptera</taxon>
        <taxon>Paraneoptera</taxon>
        <taxon>Hemiptera</taxon>
        <taxon>Sternorrhyncha</taxon>
        <taxon>Aphidomorpha</taxon>
        <taxon>Aphidoidea</taxon>
        <taxon>Aphididae</taxon>
        <taxon>Macrosiphini</taxon>
        <taxon>Acyrthosiphon</taxon>
    </lineage>
</organism>
<evidence type="ECO:0000313" key="1">
    <source>
        <dbReference type="EMBL" id="BAH72557.1"/>
    </source>
</evidence>
<dbReference type="OrthoDB" id="6592213at2759"/>
<dbReference type="AlphaFoldDB" id="C4WXD7"/>
<dbReference type="EMBL" id="AK342581">
    <property type="protein sequence ID" value="BAH72557.1"/>
    <property type="molecule type" value="mRNA"/>
</dbReference>
<gene>
    <name evidence="1" type="primary">ACYPI001151</name>
</gene>
<reference evidence="1" key="1">
    <citation type="submission" date="2009-06" db="EMBL/GenBank/DDBJ databases">
        <title>A full-length cDNA resource of the pea aphid, Acyrthosiphon pisum.</title>
        <authorList>
            <person name="Shigenobu S."/>
            <person name="Nakabachi A."/>
            <person name="Richards S."/>
        </authorList>
    </citation>
    <scope>NUCLEOTIDE SEQUENCE</scope>
    <source>
        <strain evidence="1">LSR1</strain>
        <tissue evidence="1">Whole body</tissue>
    </source>
</reference>
<accession>C4WXD7</accession>